<evidence type="ECO:0000313" key="1">
    <source>
        <dbReference type="EMBL" id="BAH34730.1"/>
    </source>
</evidence>
<dbReference type="KEGG" id="rer:RER_40220"/>
<dbReference type="HOGENOM" id="CLU_2809611_0_0_11"/>
<organism evidence="1 2">
    <name type="scientific">Rhodococcus erythropolis (strain PR4 / NBRC 100887)</name>
    <dbReference type="NCBI Taxonomy" id="234621"/>
    <lineage>
        <taxon>Bacteria</taxon>
        <taxon>Bacillati</taxon>
        <taxon>Actinomycetota</taxon>
        <taxon>Actinomycetes</taxon>
        <taxon>Mycobacteriales</taxon>
        <taxon>Nocardiaceae</taxon>
        <taxon>Rhodococcus</taxon>
        <taxon>Rhodococcus erythropolis group</taxon>
    </lineage>
</organism>
<reference evidence="1 2" key="2">
    <citation type="journal article" date="2006" name="Environ. Microbiol.">
        <title>Sequence analysis of three plasmids harboured in Rhodococcus erythropolis strain PR4.</title>
        <authorList>
            <person name="Sekine M."/>
            <person name="Tanikawa S."/>
            <person name="Omata S."/>
            <person name="Saito M."/>
            <person name="Fujisawa T."/>
            <person name="Tsukatani N."/>
            <person name="Tajima T."/>
            <person name="Sekigawa T."/>
            <person name="Kosugi H."/>
            <person name="Matsuo Y."/>
            <person name="Nishiko R."/>
            <person name="Imamura K."/>
            <person name="Ito M."/>
            <person name="Narita H."/>
            <person name="Tago S."/>
            <person name="Fujita N."/>
            <person name="Harayama S."/>
        </authorList>
    </citation>
    <scope>NUCLEOTIDE SEQUENCE [LARGE SCALE GENOMIC DNA]</scope>
    <source>
        <strain evidence="2">PR4 / NBRC 100887</strain>
    </source>
</reference>
<proteinExistence type="predicted"/>
<dbReference type="EMBL" id="AP008957">
    <property type="protein sequence ID" value="BAH34730.1"/>
    <property type="molecule type" value="Genomic_DNA"/>
</dbReference>
<dbReference type="AlphaFoldDB" id="C1A295"/>
<reference evidence="2" key="1">
    <citation type="submission" date="2005-03" db="EMBL/GenBank/DDBJ databases">
        <title>Comparison of the complete genome sequences of Rhodococcus erythropolis PR4 and Rhodococcus opacus B4.</title>
        <authorList>
            <person name="Takarada H."/>
            <person name="Sekine M."/>
            <person name="Hosoyama A."/>
            <person name="Yamada R."/>
            <person name="Fujisawa T."/>
            <person name="Omata S."/>
            <person name="Shimizu A."/>
            <person name="Tsukatani N."/>
            <person name="Tanikawa S."/>
            <person name="Fujita N."/>
            <person name="Harayama S."/>
        </authorList>
    </citation>
    <scope>NUCLEOTIDE SEQUENCE [LARGE SCALE GENOMIC DNA]</scope>
    <source>
        <strain evidence="2">PR4 / NBRC 100887</strain>
    </source>
</reference>
<accession>C1A295</accession>
<protein>
    <submittedName>
        <fullName evidence="1">Uncharacterized protein</fullName>
    </submittedName>
</protein>
<name>C1A295_RHOE4</name>
<sequence length="67" mass="7245">MGKLASHVFSRLKCPKAVQGSKSVQVACHVLQLGKKPLTRDGKLCCNIWVEVNAVGTWSSPGMGLRH</sequence>
<evidence type="ECO:0000313" key="2">
    <source>
        <dbReference type="Proteomes" id="UP000002204"/>
    </source>
</evidence>
<gene>
    <name evidence="1" type="ordered locus">RER_40220</name>
</gene>
<dbReference type="Proteomes" id="UP000002204">
    <property type="component" value="Chromosome"/>
</dbReference>